<keyword evidence="3" id="KW-0231">Viral genome packaging</keyword>
<organism evidence="5">
    <name type="scientific">Siphoviridae sp. ctj7g1</name>
    <dbReference type="NCBI Taxonomy" id="2826438"/>
    <lineage>
        <taxon>Viruses</taxon>
        <taxon>Duplodnaviria</taxon>
        <taxon>Heunggongvirae</taxon>
        <taxon>Uroviricota</taxon>
        <taxon>Caudoviricetes</taxon>
    </lineage>
</organism>
<dbReference type="InterPro" id="IPR006944">
    <property type="entry name" value="Phage/GTA_portal"/>
</dbReference>
<feature type="region of interest" description="Disordered" evidence="4">
    <location>
        <begin position="327"/>
        <end position="370"/>
    </location>
</feature>
<keyword evidence="2" id="KW-1162">Viral penetration into host cytoplasm</keyword>
<dbReference type="Pfam" id="PF04860">
    <property type="entry name" value="Phage_portal"/>
    <property type="match status" value="1"/>
</dbReference>
<sequence>MAIDVASVEFLHARTDENGGYLETIPSGLQNCLNIEANTDQAARAFKQDLAITLFKKGVAAVVAVETDISPLKSGGFDIKSLRVGEIVNWYPQHVMVDLYDERDGQHKQITLPKSTVAIIENPLYDIMNEPNSMFQRLAKALRMMDGIEDDLSSKKLDVIVQLPYVVKGENRRQQAENRIRDIEMQLRKTDFGIAYVDGTEKITQLNRAVESNILPRIEWLTKQVQAQLGLTTEILDGTAAETALLNYQNRIIKPVADSIAEELSRTFLTKTARTQRQTVLYLRRPFDLVPMEKIADIADKFTRNEILSANEIRAIIGMRPSTDPKADELYNANMPYEDGYPGAEEEEGMEDPYAQQEEYPPEYDPEQYQ</sequence>
<evidence type="ECO:0000256" key="4">
    <source>
        <dbReference type="SAM" id="MobiDB-lite"/>
    </source>
</evidence>
<reference evidence="5" key="1">
    <citation type="journal article" date="2021" name="Proc. Natl. Acad. Sci. U.S.A.">
        <title>A Catalog of Tens of Thousands of Viruses from Human Metagenomes Reveals Hidden Associations with Chronic Diseases.</title>
        <authorList>
            <person name="Tisza M.J."/>
            <person name="Buck C.B."/>
        </authorList>
    </citation>
    <scope>NUCLEOTIDE SEQUENCE</scope>
    <source>
        <strain evidence="5">Ctj7g1</strain>
    </source>
</reference>
<accession>A0A8S5R2S8</accession>
<evidence type="ECO:0000313" key="5">
    <source>
        <dbReference type="EMBL" id="DAE25277.1"/>
    </source>
</evidence>
<proteinExistence type="predicted"/>
<keyword evidence="2" id="KW-1160">Virus entry into host cell</keyword>
<evidence type="ECO:0000256" key="2">
    <source>
        <dbReference type="ARBA" id="ARBA00023009"/>
    </source>
</evidence>
<feature type="compositionally biased region" description="Acidic residues" evidence="4">
    <location>
        <begin position="360"/>
        <end position="370"/>
    </location>
</feature>
<evidence type="ECO:0000256" key="1">
    <source>
        <dbReference type="ARBA" id="ARBA00022950"/>
    </source>
</evidence>
<keyword evidence="2" id="KW-1171">Viral genome ejection through host cell envelope</keyword>
<protein>
    <submittedName>
        <fullName evidence="5">Portal protein</fullName>
    </submittedName>
</protein>
<evidence type="ECO:0000256" key="3">
    <source>
        <dbReference type="ARBA" id="ARBA00023219"/>
    </source>
</evidence>
<dbReference type="EMBL" id="BK015796">
    <property type="protein sequence ID" value="DAE25277.1"/>
    <property type="molecule type" value="Genomic_DNA"/>
</dbReference>
<name>A0A8S5R2S8_9CAUD</name>
<keyword evidence="1" id="KW-0118">Viral capsid assembly</keyword>
<keyword evidence="1" id="KW-1188">Viral release from host cell</keyword>